<keyword evidence="3" id="KW-1185">Reference proteome</keyword>
<accession>A0A067LMK7</accession>
<gene>
    <name evidence="2" type="ORF">JCGZ_13496</name>
</gene>
<name>A0A067LMK7_JATCU</name>
<dbReference type="AlphaFoldDB" id="A0A067LMK7"/>
<organism evidence="2 3">
    <name type="scientific">Jatropha curcas</name>
    <name type="common">Barbados nut</name>
    <dbReference type="NCBI Taxonomy" id="180498"/>
    <lineage>
        <taxon>Eukaryota</taxon>
        <taxon>Viridiplantae</taxon>
        <taxon>Streptophyta</taxon>
        <taxon>Embryophyta</taxon>
        <taxon>Tracheophyta</taxon>
        <taxon>Spermatophyta</taxon>
        <taxon>Magnoliopsida</taxon>
        <taxon>eudicotyledons</taxon>
        <taxon>Gunneridae</taxon>
        <taxon>Pentapetalae</taxon>
        <taxon>rosids</taxon>
        <taxon>fabids</taxon>
        <taxon>Malpighiales</taxon>
        <taxon>Euphorbiaceae</taxon>
        <taxon>Crotonoideae</taxon>
        <taxon>Jatropheae</taxon>
        <taxon>Jatropha</taxon>
    </lineage>
</organism>
<protein>
    <submittedName>
        <fullName evidence="2">Uncharacterized protein</fullName>
    </submittedName>
</protein>
<dbReference type="Proteomes" id="UP000027138">
    <property type="component" value="Unassembled WGS sequence"/>
</dbReference>
<feature type="region of interest" description="Disordered" evidence="1">
    <location>
        <begin position="187"/>
        <end position="207"/>
    </location>
</feature>
<evidence type="ECO:0000313" key="3">
    <source>
        <dbReference type="Proteomes" id="UP000027138"/>
    </source>
</evidence>
<evidence type="ECO:0000256" key="1">
    <source>
        <dbReference type="SAM" id="MobiDB-lite"/>
    </source>
</evidence>
<dbReference type="EMBL" id="KK914222">
    <property type="protein sequence ID" value="KDP46050.1"/>
    <property type="molecule type" value="Genomic_DNA"/>
</dbReference>
<reference evidence="2 3" key="1">
    <citation type="journal article" date="2014" name="PLoS ONE">
        <title>Global Analysis of Gene Expression Profiles in Physic Nut (Jatropha curcas L.) Seedlings Exposed to Salt Stress.</title>
        <authorList>
            <person name="Zhang L."/>
            <person name="Zhang C."/>
            <person name="Wu P."/>
            <person name="Chen Y."/>
            <person name="Li M."/>
            <person name="Jiang H."/>
            <person name="Wu G."/>
        </authorList>
    </citation>
    <scope>NUCLEOTIDE SEQUENCE [LARGE SCALE GENOMIC DNA]</scope>
    <source>
        <strain evidence="3">cv. GZQX0401</strain>
        <tissue evidence="2">Young leaves</tissue>
    </source>
</reference>
<proteinExistence type="predicted"/>
<evidence type="ECO:0000313" key="2">
    <source>
        <dbReference type="EMBL" id="KDP46050.1"/>
    </source>
</evidence>
<feature type="region of interest" description="Disordered" evidence="1">
    <location>
        <begin position="1"/>
        <end position="40"/>
    </location>
</feature>
<sequence length="207" mass="23085">MRFAGKPIGTVGFVIGSEPEPEPEPNGSEPEPEPDHFGSVSVPAFLEPEPPVPEPWPCLGCTRFCPHLMEVVAAIEVAYNYNWAEFVLYWLVKSVKRFKDALLVTRGDEFGGLELGTSMDELFQHFGVAKDYCIALTRQRKDKLKAIIYDKRGTSVNAPRMPQGFAINPVSIVELILCDMPSGPDLDKNLTTDVPSSNKYKEKRIEN</sequence>